<dbReference type="InterPro" id="IPR034666">
    <property type="entry name" value="ARPC2/4"/>
</dbReference>
<reference evidence="7" key="1">
    <citation type="submission" date="2023-10" db="EMBL/GenBank/DDBJ databases">
        <title>Genome assembly of Pristionchus species.</title>
        <authorList>
            <person name="Yoshida K."/>
            <person name="Sommer R.J."/>
        </authorList>
    </citation>
    <scope>NUCLEOTIDE SEQUENCE</scope>
    <source>
        <strain evidence="7">RS0144</strain>
    </source>
</reference>
<dbReference type="GO" id="GO:0051015">
    <property type="term" value="F:actin filament binding"/>
    <property type="evidence" value="ECO:0007669"/>
    <property type="project" value="TreeGrafter"/>
</dbReference>
<evidence type="ECO:0000256" key="3">
    <source>
        <dbReference type="ARBA" id="ARBA00022490"/>
    </source>
</evidence>
<dbReference type="FunFam" id="3.30.1460.20:FF:000002">
    <property type="entry name" value="Arp2/3 complex 34 kDa subunit"/>
    <property type="match status" value="1"/>
</dbReference>
<dbReference type="GO" id="GO:0005885">
    <property type="term" value="C:Arp2/3 protein complex"/>
    <property type="evidence" value="ECO:0007669"/>
    <property type="project" value="InterPro"/>
</dbReference>
<keyword evidence="8" id="KW-1185">Reference proteome</keyword>
<evidence type="ECO:0000256" key="1">
    <source>
        <dbReference type="ARBA" id="ARBA00004245"/>
    </source>
</evidence>
<comment type="subunit">
    <text evidence="6">Component of the Arp2/3 complex.</text>
</comment>
<dbReference type="Pfam" id="PF04045">
    <property type="entry name" value="P34-Arc"/>
    <property type="match status" value="1"/>
</dbReference>
<evidence type="ECO:0000256" key="5">
    <source>
        <dbReference type="ARBA" id="ARBA00023212"/>
    </source>
</evidence>
<evidence type="ECO:0000256" key="2">
    <source>
        <dbReference type="ARBA" id="ARBA00007192"/>
    </source>
</evidence>
<keyword evidence="5 6" id="KW-0206">Cytoskeleton</keyword>
<name>A0AAV5TBL7_9BILA</name>
<accession>A0AAV5TBL7</accession>
<dbReference type="AlphaFoldDB" id="A0AAV5TBL7"/>
<dbReference type="PANTHER" id="PTHR12058">
    <property type="entry name" value="ARP2/3 COMPLEX 34 KDA SUBUNIT"/>
    <property type="match status" value="1"/>
</dbReference>
<organism evidence="7 8">
    <name type="scientific">Pristionchus entomophagus</name>
    <dbReference type="NCBI Taxonomy" id="358040"/>
    <lineage>
        <taxon>Eukaryota</taxon>
        <taxon>Metazoa</taxon>
        <taxon>Ecdysozoa</taxon>
        <taxon>Nematoda</taxon>
        <taxon>Chromadorea</taxon>
        <taxon>Rhabditida</taxon>
        <taxon>Rhabditina</taxon>
        <taxon>Diplogasteromorpha</taxon>
        <taxon>Diplogasteroidea</taxon>
        <taxon>Neodiplogasteridae</taxon>
        <taxon>Pristionchus</taxon>
    </lineage>
</organism>
<dbReference type="PANTHER" id="PTHR12058:SF0">
    <property type="entry name" value="ACTIN-RELATED PROTEIN 2_3 COMPLEX SUBUNIT 2"/>
    <property type="match status" value="1"/>
</dbReference>
<dbReference type="GO" id="GO:0034314">
    <property type="term" value="P:Arp2/3 complex-mediated actin nucleation"/>
    <property type="evidence" value="ECO:0007669"/>
    <property type="project" value="InterPro"/>
</dbReference>
<dbReference type="EMBL" id="BTSX01000003">
    <property type="protein sequence ID" value="GMS89031.1"/>
    <property type="molecule type" value="Genomic_DNA"/>
</dbReference>
<dbReference type="Proteomes" id="UP001432027">
    <property type="component" value="Unassembled WGS sequence"/>
</dbReference>
<proteinExistence type="inferred from homology"/>
<comment type="similarity">
    <text evidence="2 6">Belongs to the ARPC2 family.</text>
</comment>
<feature type="non-terminal residue" evidence="7">
    <location>
        <position position="1"/>
    </location>
</feature>
<keyword evidence="4 6" id="KW-0009">Actin-binding</keyword>
<keyword evidence="3 6" id="KW-0963">Cytoplasm</keyword>
<dbReference type="GO" id="GO:0005200">
    <property type="term" value="F:structural constituent of cytoskeleton"/>
    <property type="evidence" value="ECO:0007669"/>
    <property type="project" value="TreeGrafter"/>
</dbReference>
<protein>
    <recommendedName>
        <fullName evidence="6">Arp2/3 complex 34 kDa subunit</fullName>
    </recommendedName>
</protein>
<evidence type="ECO:0000313" key="7">
    <source>
        <dbReference type="EMBL" id="GMS89031.1"/>
    </source>
</evidence>
<dbReference type="GO" id="GO:0030041">
    <property type="term" value="P:actin filament polymerization"/>
    <property type="evidence" value="ECO:0007669"/>
    <property type="project" value="InterPro"/>
</dbReference>
<evidence type="ECO:0000313" key="8">
    <source>
        <dbReference type="Proteomes" id="UP001432027"/>
    </source>
</evidence>
<comment type="subcellular location">
    <subcellularLocation>
        <location evidence="1 6">Cytoplasm</location>
        <location evidence="1 6">Cytoskeleton</location>
    </subcellularLocation>
</comment>
<evidence type="ECO:0000256" key="4">
    <source>
        <dbReference type="ARBA" id="ARBA00023203"/>
    </source>
</evidence>
<dbReference type="SUPFAM" id="SSF69645">
    <property type="entry name" value="Arp2/3 complex subunits"/>
    <property type="match status" value="2"/>
</dbReference>
<dbReference type="FunFam" id="3.30.1460.20:FF:000004">
    <property type="entry name" value="Arp2/3 complex 34 kDa subunit"/>
    <property type="match status" value="1"/>
</dbReference>
<evidence type="ECO:0000256" key="6">
    <source>
        <dbReference type="RuleBase" id="RU364015"/>
    </source>
</evidence>
<sequence length="303" mass="34825">SGMIILEQNNRILYDLLELKFNNAKDGNKPDVVDVRFADFDGVLYHVSNPDGDRTKLMVSISLKFFRELQEHGADDLLRREYGSAVLPSPESGYSVSLIYDLTALPDSMNETIMKVSSLKRHCFASVFEKYFEFQEAGQEGMKRAVIHYREDETLYVEAKADRVTVIFSTIFKDPDDVVIGKVFLQEFREGRKASQTAPQVLYSLGEPPMELKDQKDAKVGDNVGYITFVLFPRHTNKKARANTIDLIHTFRDYLHYHIKCSKAYMHSRMRSKTSDFLKVLNRARPEVKVEKKTITGRSFNAQ</sequence>
<dbReference type="InterPro" id="IPR007188">
    <property type="entry name" value="ARPC2"/>
</dbReference>
<gene>
    <name evidence="7" type="ORF">PENTCL1PPCAC_11206</name>
</gene>
<comment type="caution">
    <text evidence="7">The sequence shown here is derived from an EMBL/GenBank/DDBJ whole genome shotgun (WGS) entry which is preliminary data.</text>
</comment>
<dbReference type="Gene3D" id="3.30.1460.20">
    <property type="match status" value="2"/>
</dbReference>
<comment type="function">
    <text evidence="6">Functions as actin-binding component of the Arp2/3 complex which is involved in regulation of actin polymerization and together with an activating nucleation-promoting factor (NPF) mediates the formation of branched actin networks.</text>
</comment>